<dbReference type="InterPro" id="IPR017946">
    <property type="entry name" value="PLC-like_Pdiesterase_TIM-brl"/>
</dbReference>
<dbReference type="RefSeq" id="WP_045026134.1">
    <property type="nucleotide sequence ID" value="NZ_JRHC01000001.1"/>
</dbReference>
<dbReference type="OrthoDB" id="9776255at2"/>
<evidence type="ECO:0000259" key="2">
    <source>
        <dbReference type="PROSITE" id="PS51704"/>
    </source>
</evidence>
<dbReference type="Gene3D" id="3.20.20.190">
    <property type="entry name" value="Phosphatidylinositol (PI) phosphodiesterase"/>
    <property type="match status" value="1"/>
</dbReference>
<reference evidence="3 4" key="1">
    <citation type="submission" date="2014-09" db="EMBL/GenBank/DDBJ databases">
        <title>Draft Genome Sequence of Draconibacterium sp. JN14CK-3.</title>
        <authorList>
            <person name="Dong C."/>
            <person name="Lai Q."/>
            <person name="Shao Z."/>
        </authorList>
    </citation>
    <scope>NUCLEOTIDE SEQUENCE [LARGE SCALE GENOMIC DNA]</scope>
    <source>
        <strain evidence="3 4">JN14CK-3</strain>
    </source>
</reference>
<dbReference type="AlphaFoldDB" id="A0A0D8JDC2"/>
<feature type="chain" id="PRO_5002331477" description="GP-PDE domain-containing protein" evidence="1">
    <location>
        <begin position="19"/>
        <end position="258"/>
    </location>
</feature>
<evidence type="ECO:0000256" key="1">
    <source>
        <dbReference type="SAM" id="SignalP"/>
    </source>
</evidence>
<dbReference type="GO" id="GO:0006629">
    <property type="term" value="P:lipid metabolic process"/>
    <property type="evidence" value="ECO:0007669"/>
    <property type="project" value="InterPro"/>
</dbReference>
<evidence type="ECO:0000313" key="4">
    <source>
        <dbReference type="Proteomes" id="UP000032544"/>
    </source>
</evidence>
<dbReference type="Proteomes" id="UP000032544">
    <property type="component" value="Unassembled WGS sequence"/>
</dbReference>
<gene>
    <name evidence="3" type="ORF">LH29_03735</name>
</gene>
<accession>A0A0D8JDC2</accession>
<dbReference type="PANTHER" id="PTHR46211">
    <property type="entry name" value="GLYCEROPHOSPHORYL DIESTER PHOSPHODIESTERASE"/>
    <property type="match status" value="1"/>
</dbReference>
<dbReference type="PATRIC" id="fig|1544798.3.peg.765"/>
<name>A0A0D8JDC2_9BACT</name>
<sequence length="258" mass="28633">MKTTLTLILLLTGISIMAQNTFIAHRGASYLAPENTVASAKLAWELGADAVEVDIHLTKDNRVIVIHDNDTKRTCYGKTNLTIAKTPSILLRDLDAGVWKGEEFKGEKLPFLSEIIETVPDGKTLVVEIKAGGDEIIPALSRVVEKSDKKEQIVFISFGWKTIVAAHKEFPDNKCYWLSSVKPGLKKKMEEAVAEGLAGVNLKYSVIDEEIMAQAKDLDLEVLSWTIDDPEEAQRLTNIGVTGITTNRPKWLKEQMNQ</sequence>
<dbReference type="PANTHER" id="PTHR46211:SF1">
    <property type="entry name" value="GLYCEROPHOSPHODIESTER PHOSPHODIESTERASE, CYTOPLASMIC"/>
    <property type="match status" value="1"/>
</dbReference>
<dbReference type="Pfam" id="PF03009">
    <property type="entry name" value="GDPD"/>
    <property type="match status" value="1"/>
</dbReference>
<organism evidence="3 4">
    <name type="scientific">Draconibacterium sediminis</name>
    <dbReference type="NCBI Taxonomy" id="1544798"/>
    <lineage>
        <taxon>Bacteria</taxon>
        <taxon>Pseudomonadati</taxon>
        <taxon>Bacteroidota</taxon>
        <taxon>Bacteroidia</taxon>
        <taxon>Marinilabiliales</taxon>
        <taxon>Prolixibacteraceae</taxon>
        <taxon>Draconibacterium</taxon>
    </lineage>
</organism>
<keyword evidence="4" id="KW-1185">Reference proteome</keyword>
<feature type="domain" description="GP-PDE" evidence="2">
    <location>
        <begin position="20"/>
        <end position="256"/>
    </location>
</feature>
<evidence type="ECO:0000313" key="3">
    <source>
        <dbReference type="EMBL" id="KJF44591.1"/>
    </source>
</evidence>
<dbReference type="EMBL" id="JRHC01000001">
    <property type="protein sequence ID" value="KJF44591.1"/>
    <property type="molecule type" value="Genomic_DNA"/>
</dbReference>
<dbReference type="PROSITE" id="PS51704">
    <property type="entry name" value="GP_PDE"/>
    <property type="match status" value="1"/>
</dbReference>
<keyword evidence="1" id="KW-0732">Signal</keyword>
<dbReference type="STRING" id="1544798.LH29_03735"/>
<dbReference type="InterPro" id="IPR030395">
    <property type="entry name" value="GP_PDE_dom"/>
</dbReference>
<protein>
    <recommendedName>
        <fullName evidence="2">GP-PDE domain-containing protein</fullName>
    </recommendedName>
</protein>
<proteinExistence type="predicted"/>
<dbReference type="GO" id="GO:0008081">
    <property type="term" value="F:phosphoric diester hydrolase activity"/>
    <property type="evidence" value="ECO:0007669"/>
    <property type="project" value="InterPro"/>
</dbReference>
<comment type="caution">
    <text evidence="3">The sequence shown here is derived from an EMBL/GenBank/DDBJ whole genome shotgun (WGS) entry which is preliminary data.</text>
</comment>
<feature type="signal peptide" evidence="1">
    <location>
        <begin position="1"/>
        <end position="18"/>
    </location>
</feature>
<dbReference type="SUPFAM" id="SSF51695">
    <property type="entry name" value="PLC-like phosphodiesterases"/>
    <property type="match status" value="1"/>
</dbReference>